<organism evidence="8 9">
    <name type="scientific">Methanonatronarchaeum thermophilum</name>
    <dbReference type="NCBI Taxonomy" id="1927129"/>
    <lineage>
        <taxon>Archaea</taxon>
        <taxon>Methanobacteriati</taxon>
        <taxon>Methanobacteriota</taxon>
        <taxon>Methanonatronarchaeia</taxon>
        <taxon>Methanonatronarchaeales</taxon>
        <taxon>Methanonatronarchaeaceae</taxon>
        <taxon>Methanonatronarchaeum</taxon>
    </lineage>
</organism>
<dbReference type="GO" id="GO:0004017">
    <property type="term" value="F:AMP kinase activity"/>
    <property type="evidence" value="ECO:0007669"/>
    <property type="project" value="UniProtKB-UniRule"/>
</dbReference>
<feature type="binding site" evidence="7">
    <location>
        <position position="10"/>
    </location>
    <ligand>
        <name>ATP</name>
        <dbReference type="ChEBI" id="CHEBI:30616"/>
    </ligand>
</feature>
<comment type="caution">
    <text evidence="8">The sequence shown here is derived from an EMBL/GenBank/DDBJ whole genome shotgun (WGS) entry which is preliminary data.</text>
</comment>
<comment type="caution">
    <text evidence="7">Lacks conserved residue(s) required for the propagation of feature annotation.</text>
</comment>
<dbReference type="GO" id="GO:0016887">
    <property type="term" value="F:ATP hydrolysis activity"/>
    <property type="evidence" value="ECO:0007669"/>
    <property type="project" value="InterPro"/>
</dbReference>
<keyword evidence="2 7" id="KW-0698">rRNA processing</keyword>
<feature type="region of interest" description="LID" evidence="7">
    <location>
        <begin position="95"/>
        <end position="105"/>
    </location>
</feature>
<dbReference type="InterPro" id="IPR020618">
    <property type="entry name" value="Adenyl_kinase_AK6"/>
</dbReference>
<dbReference type="Gene3D" id="3.40.50.300">
    <property type="entry name" value="P-loop containing nucleotide triphosphate hydrolases"/>
    <property type="match status" value="1"/>
</dbReference>
<feature type="binding site" evidence="7">
    <location>
        <position position="15"/>
    </location>
    <ligand>
        <name>ATP</name>
        <dbReference type="ChEBI" id="CHEBI:30616"/>
    </ligand>
</feature>
<evidence type="ECO:0000313" key="8">
    <source>
        <dbReference type="EMBL" id="OUJ18366.1"/>
    </source>
</evidence>
<dbReference type="GO" id="GO:0005524">
    <property type="term" value="F:ATP binding"/>
    <property type="evidence" value="ECO:0007669"/>
    <property type="project" value="UniProtKB-UniRule"/>
</dbReference>
<dbReference type="RefSeq" id="WP_086637649.1">
    <property type="nucleotide sequence ID" value="NZ_MRZU01000004.1"/>
</dbReference>
<keyword evidence="1 7" id="KW-0690">Ribosome biogenesis</keyword>
<dbReference type="HAMAP" id="MF_00039">
    <property type="entry name" value="Adenylate_kinase_AK6"/>
    <property type="match status" value="1"/>
</dbReference>
<evidence type="ECO:0000256" key="3">
    <source>
        <dbReference type="ARBA" id="ARBA00022679"/>
    </source>
</evidence>
<dbReference type="PANTHER" id="PTHR12595:SF0">
    <property type="entry name" value="ADENYLATE KINASE ISOENZYME 6"/>
    <property type="match status" value="1"/>
</dbReference>
<keyword evidence="9" id="KW-1185">Reference proteome</keyword>
<evidence type="ECO:0000256" key="6">
    <source>
        <dbReference type="ARBA" id="ARBA00022840"/>
    </source>
</evidence>
<dbReference type="OrthoDB" id="8730at2157"/>
<accession>A0A1Y3GG67</accession>
<evidence type="ECO:0000256" key="2">
    <source>
        <dbReference type="ARBA" id="ARBA00022552"/>
    </source>
</evidence>
<keyword evidence="6 7" id="KW-0067">ATP-binding</keyword>
<feature type="binding site" evidence="7">
    <location>
        <position position="13"/>
    </location>
    <ligand>
        <name>ATP</name>
        <dbReference type="ChEBI" id="CHEBI:30616"/>
    </ligand>
</feature>
<dbReference type="SUPFAM" id="SSF52540">
    <property type="entry name" value="P-loop containing nucleoside triphosphate hydrolases"/>
    <property type="match status" value="1"/>
</dbReference>
<evidence type="ECO:0000256" key="4">
    <source>
        <dbReference type="ARBA" id="ARBA00022741"/>
    </source>
</evidence>
<dbReference type="EC" id="2.7.4.3" evidence="7"/>
<evidence type="ECO:0000256" key="1">
    <source>
        <dbReference type="ARBA" id="ARBA00022517"/>
    </source>
</evidence>
<protein>
    <recommendedName>
        <fullName evidence="7">Putative adenylate kinase</fullName>
        <shortName evidence="7">AK</shortName>
        <ecNumber evidence="7">2.7.4.3</ecNumber>
    </recommendedName>
    <alternativeName>
        <fullName evidence="7">ATP-AMP transphosphorylase</fullName>
    </alternativeName>
</protein>
<comment type="function">
    <text evidence="7">Broad-specificity nucleoside monophosphate (NMP) kinase that catalyzes the reversible transfer of the terminal phosphate group between nucleoside triphosphates and monophosphates. Has also ATPase activity. Involved in the late maturation steps of the 30S ribosomal particles, specifically 16S rRNA maturation. While NMP activity is not required for ribosome maturation, ATPase activity is. Associates transiently with small ribosomal subunit protein uS11. ATP hydrolysis breaks the interaction with uS11. May temporarily remove uS11 from the ribosome to enable a conformational change of the ribosomal RNA that is needed for the final maturation step of the small ribosomal subunit.</text>
</comment>
<feature type="binding site" evidence="7">
    <location>
        <position position="12"/>
    </location>
    <ligand>
        <name>ATP</name>
        <dbReference type="ChEBI" id="CHEBI:30616"/>
    </ligand>
</feature>
<dbReference type="Pfam" id="PF13238">
    <property type="entry name" value="AAA_18"/>
    <property type="match status" value="1"/>
</dbReference>
<dbReference type="GO" id="GO:0006364">
    <property type="term" value="P:rRNA processing"/>
    <property type="evidence" value="ECO:0007669"/>
    <property type="project" value="UniProtKB-KW"/>
</dbReference>
<comment type="subunit">
    <text evidence="7">Interacts with uS11. Not a structural component of 40S pre-ribosomes, but transiently interacts with them by binding to uS11.</text>
</comment>
<evidence type="ECO:0000313" key="9">
    <source>
        <dbReference type="Proteomes" id="UP000195137"/>
    </source>
</evidence>
<dbReference type="AlphaFoldDB" id="A0A1Y3GG67"/>
<gene>
    <name evidence="8" type="ORF">AMET1_1279</name>
</gene>
<dbReference type="GO" id="GO:0042274">
    <property type="term" value="P:ribosomal small subunit biogenesis"/>
    <property type="evidence" value="ECO:0007669"/>
    <property type="project" value="UniProtKB-UniRule"/>
</dbReference>
<dbReference type="Proteomes" id="UP000195137">
    <property type="component" value="Unassembled WGS sequence"/>
</dbReference>
<comment type="similarity">
    <text evidence="7">Belongs to the adenylate kinase family. AK6 subfamily.</text>
</comment>
<sequence length="172" mass="19991">MKIAITGTPGTGKTTATKKLPKKYSVTHLNELVKNKQLYTEKDKKRDSYIIDLQKIEQTIPEKGVFESHFSHQLDVDRIIILRCHPTQLRKRLKQKNFNEQKINENVMAETVDVILLEAMQTQKPINEIDTTNLNPKQVAEKIQETIEKQPEENTGKIDWINELNEENDIQL</sequence>
<keyword evidence="5 7" id="KW-0418">Kinase</keyword>
<dbReference type="InterPro" id="IPR027417">
    <property type="entry name" value="P-loop_NTPase"/>
</dbReference>
<evidence type="ECO:0000256" key="7">
    <source>
        <dbReference type="HAMAP-Rule" id="MF_00039"/>
    </source>
</evidence>
<proteinExistence type="inferred from homology"/>
<name>A0A1Y3GG67_9EURY</name>
<comment type="catalytic activity">
    <reaction evidence="7">
        <text>AMP + ATP = 2 ADP</text>
        <dbReference type="Rhea" id="RHEA:12973"/>
        <dbReference type="ChEBI" id="CHEBI:30616"/>
        <dbReference type="ChEBI" id="CHEBI:456215"/>
        <dbReference type="ChEBI" id="CHEBI:456216"/>
        <dbReference type="EC" id="2.7.4.3"/>
    </reaction>
</comment>
<dbReference type="EMBL" id="MRZU01000004">
    <property type="protein sequence ID" value="OUJ18366.1"/>
    <property type="molecule type" value="Genomic_DNA"/>
</dbReference>
<reference evidence="8 9" key="1">
    <citation type="submission" date="2016-12" db="EMBL/GenBank/DDBJ databases">
        <title>Discovery of methanogenic haloarchaea.</title>
        <authorList>
            <person name="Sorokin D.Y."/>
            <person name="Makarova K.S."/>
            <person name="Abbas B."/>
            <person name="Ferrer M."/>
            <person name="Golyshin P.N."/>
        </authorList>
    </citation>
    <scope>NUCLEOTIDE SEQUENCE [LARGE SCALE GENOMIC DNA]</scope>
    <source>
        <strain evidence="8">AMET1</strain>
    </source>
</reference>
<feature type="binding site" evidence="7">
    <location>
        <position position="14"/>
    </location>
    <ligand>
        <name>ATP</name>
        <dbReference type="ChEBI" id="CHEBI:30616"/>
    </ligand>
</feature>
<keyword evidence="4 7" id="KW-0547">Nucleotide-binding</keyword>
<dbReference type="PANTHER" id="PTHR12595">
    <property type="entry name" value="POS9-ACTIVATING FACTOR FAP7-RELATED"/>
    <property type="match status" value="1"/>
</dbReference>
<comment type="catalytic activity">
    <reaction evidence="7">
        <text>ATP + H2O = ADP + phosphate + H(+)</text>
        <dbReference type="Rhea" id="RHEA:13065"/>
        <dbReference type="ChEBI" id="CHEBI:15377"/>
        <dbReference type="ChEBI" id="CHEBI:15378"/>
        <dbReference type="ChEBI" id="CHEBI:30616"/>
        <dbReference type="ChEBI" id="CHEBI:43474"/>
        <dbReference type="ChEBI" id="CHEBI:456216"/>
    </reaction>
</comment>
<keyword evidence="3 7" id="KW-0808">Transferase</keyword>
<evidence type="ECO:0000256" key="5">
    <source>
        <dbReference type="ARBA" id="ARBA00022777"/>
    </source>
</evidence>